<keyword evidence="1" id="KW-0472">Membrane</keyword>
<feature type="transmembrane region" description="Helical" evidence="1">
    <location>
        <begin position="6"/>
        <end position="30"/>
    </location>
</feature>
<name>A0AAD4EJJ1_9AGAM</name>
<dbReference type="GeneID" id="64654645"/>
<comment type="caution">
    <text evidence="2">The sequence shown here is derived from an EMBL/GenBank/DDBJ whole genome shotgun (WGS) entry which is preliminary data.</text>
</comment>
<gene>
    <name evidence="2" type="ORF">F5891DRAFT_1004308</name>
</gene>
<feature type="transmembrane region" description="Helical" evidence="1">
    <location>
        <begin position="98"/>
        <end position="116"/>
    </location>
</feature>
<evidence type="ECO:0000313" key="2">
    <source>
        <dbReference type="EMBL" id="KAG1906154.1"/>
    </source>
</evidence>
<protein>
    <submittedName>
        <fullName evidence="2">Uncharacterized protein</fullName>
    </submittedName>
</protein>
<accession>A0AAD4EJJ1</accession>
<feature type="transmembrane region" description="Helical" evidence="1">
    <location>
        <begin position="137"/>
        <end position="158"/>
    </location>
</feature>
<proteinExistence type="predicted"/>
<evidence type="ECO:0000313" key="3">
    <source>
        <dbReference type="Proteomes" id="UP001195769"/>
    </source>
</evidence>
<dbReference type="EMBL" id="JABBWK010000005">
    <property type="protein sequence ID" value="KAG1906154.1"/>
    <property type="molecule type" value="Genomic_DNA"/>
</dbReference>
<dbReference type="AlphaFoldDB" id="A0AAD4EJJ1"/>
<dbReference type="Proteomes" id="UP001195769">
    <property type="component" value="Unassembled WGS sequence"/>
</dbReference>
<keyword evidence="1" id="KW-1133">Transmembrane helix</keyword>
<reference evidence="2" key="1">
    <citation type="journal article" date="2020" name="New Phytol.">
        <title>Comparative genomics reveals dynamic genome evolution in host specialist ectomycorrhizal fungi.</title>
        <authorList>
            <person name="Lofgren L.A."/>
            <person name="Nguyen N.H."/>
            <person name="Vilgalys R."/>
            <person name="Ruytinx J."/>
            <person name="Liao H.L."/>
            <person name="Branco S."/>
            <person name="Kuo A."/>
            <person name="LaButti K."/>
            <person name="Lipzen A."/>
            <person name="Andreopoulos W."/>
            <person name="Pangilinan J."/>
            <person name="Riley R."/>
            <person name="Hundley H."/>
            <person name="Na H."/>
            <person name="Barry K."/>
            <person name="Grigoriev I.V."/>
            <person name="Stajich J.E."/>
            <person name="Kennedy P.G."/>
        </authorList>
    </citation>
    <scope>NUCLEOTIDE SEQUENCE</scope>
    <source>
        <strain evidence="2">FC203</strain>
    </source>
</reference>
<dbReference type="RefSeq" id="XP_041231729.1">
    <property type="nucleotide sequence ID" value="XM_041360347.1"/>
</dbReference>
<sequence>MTGFSGNILWFMLVWTSLIINAMLGVIMATRIHAMYQGSKRILIFLIVVLLACTIASMVMAVIGNIGASGVEMILSGNHQCFENMTAEDGRLNTETTVPTTVWEILALCLAVWIVIKHFRELQKSPTGANIRECLMVLMRGHMLYFVVFVAVSCFNLGTLSQNLSHFSAAVGFYNGIGEVAQAMQMFVLGPRLILNIREYHAQRVESSDEATCFTTIDFP</sequence>
<organism evidence="2 3">
    <name type="scientific">Suillus fuscotomentosus</name>
    <dbReference type="NCBI Taxonomy" id="1912939"/>
    <lineage>
        <taxon>Eukaryota</taxon>
        <taxon>Fungi</taxon>
        <taxon>Dikarya</taxon>
        <taxon>Basidiomycota</taxon>
        <taxon>Agaricomycotina</taxon>
        <taxon>Agaricomycetes</taxon>
        <taxon>Agaricomycetidae</taxon>
        <taxon>Boletales</taxon>
        <taxon>Suillineae</taxon>
        <taxon>Suillaceae</taxon>
        <taxon>Suillus</taxon>
    </lineage>
</organism>
<evidence type="ECO:0000256" key="1">
    <source>
        <dbReference type="SAM" id="Phobius"/>
    </source>
</evidence>
<feature type="transmembrane region" description="Helical" evidence="1">
    <location>
        <begin position="42"/>
        <end position="63"/>
    </location>
</feature>
<keyword evidence="3" id="KW-1185">Reference proteome</keyword>
<keyword evidence="1" id="KW-0812">Transmembrane</keyword>